<evidence type="ECO:0000256" key="1">
    <source>
        <dbReference type="ARBA" id="ARBA00022801"/>
    </source>
</evidence>
<dbReference type="SUPFAM" id="SSF63817">
    <property type="entry name" value="Sortase"/>
    <property type="match status" value="1"/>
</dbReference>
<keyword evidence="1" id="KW-0378">Hydrolase</keyword>
<dbReference type="GO" id="GO:0016787">
    <property type="term" value="F:hydrolase activity"/>
    <property type="evidence" value="ECO:0007669"/>
    <property type="project" value="UniProtKB-KW"/>
</dbReference>
<dbReference type="AlphaFoldDB" id="A0A0G1GJ80"/>
<accession>A0A0G1GJ80</accession>
<dbReference type="EMBL" id="LCFQ01000002">
    <property type="protein sequence ID" value="KKS98828.1"/>
    <property type="molecule type" value="Genomic_DNA"/>
</dbReference>
<evidence type="ECO:0000313" key="3">
    <source>
        <dbReference type="EMBL" id="KKS98828.1"/>
    </source>
</evidence>
<proteinExistence type="predicted"/>
<feature type="transmembrane region" description="Helical" evidence="2">
    <location>
        <begin position="32"/>
        <end position="53"/>
    </location>
</feature>
<dbReference type="Gene3D" id="2.40.260.10">
    <property type="entry name" value="Sortase"/>
    <property type="match status" value="1"/>
</dbReference>
<gene>
    <name evidence="3" type="ORF">UV74_C0002G0047</name>
</gene>
<organism evidence="3 4">
    <name type="scientific">Candidatus Woesebacteria bacterium GW2011_GWB1_43_14</name>
    <dbReference type="NCBI Taxonomy" id="1618578"/>
    <lineage>
        <taxon>Bacteria</taxon>
        <taxon>Candidatus Woeseibacteriota</taxon>
    </lineage>
</organism>
<name>A0A0G1GJ80_9BACT</name>
<evidence type="ECO:0000313" key="4">
    <source>
        <dbReference type="Proteomes" id="UP000034090"/>
    </source>
</evidence>
<keyword evidence="2" id="KW-0472">Membrane</keyword>
<comment type="caution">
    <text evidence="3">The sequence shown here is derived from an EMBL/GenBank/DDBJ whole genome shotgun (WGS) entry which is preliminary data.</text>
</comment>
<dbReference type="InterPro" id="IPR005754">
    <property type="entry name" value="Sortase"/>
</dbReference>
<keyword evidence="2" id="KW-1133">Transmembrane helix</keyword>
<dbReference type="Pfam" id="PF04203">
    <property type="entry name" value="Sortase"/>
    <property type="match status" value="1"/>
</dbReference>
<evidence type="ECO:0008006" key="5">
    <source>
        <dbReference type="Google" id="ProtNLM"/>
    </source>
</evidence>
<dbReference type="Proteomes" id="UP000034090">
    <property type="component" value="Unassembled WGS sequence"/>
</dbReference>
<protein>
    <recommendedName>
        <fullName evidence="5">Sortase family protein</fullName>
    </recommendedName>
</protein>
<dbReference type="STRING" id="1618578.UV74_C0002G0047"/>
<dbReference type="InterPro" id="IPR023365">
    <property type="entry name" value="Sortase_dom-sf"/>
</dbReference>
<keyword evidence="2" id="KW-0812">Transmembrane</keyword>
<evidence type="ECO:0000256" key="2">
    <source>
        <dbReference type="SAM" id="Phobius"/>
    </source>
</evidence>
<sequence>MNSQNSTQFIYIYEAPSANTTKNSLVNKLVKVLATLGLVSLLVSFGPSFWYFLNNPRVDQVTQRITETANAAESLQKANDYRPKYDSSLPLVPTIIIPSIGVNTEIHEASFESVEDALRDGVWRTPGSGTPGAGDKPMVLAAHRFGYLVWSNKFRRENSFFNLPKLREGDLVEIIWHKRKYVYAVYKESTSDRITDYSADLILYTCQALDSEIRVFRYARLLRI</sequence>
<reference evidence="3 4" key="1">
    <citation type="journal article" date="2015" name="Nature">
        <title>rRNA introns, odd ribosomes, and small enigmatic genomes across a large radiation of phyla.</title>
        <authorList>
            <person name="Brown C.T."/>
            <person name="Hug L.A."/>
            <person name="Thomas B.C."/>
            <person name="Sharon I."/>
            <person name="Castelle C.J."/>
            <person name="Singh A."/>
            <person name="Wilkins M.J."/>
            <person name="Williams K.H."/>
            <person name="Banfield J.F."/>
        </authorList>
    </citation>
    <scope>NUCLEOTIDE SEQUENCE [LARGE SCALE GENOMIC DNA]</scope>
</reference>